<dbReference type="GO" id="GO:0005737">
    <property type="term" value="C:cytoplasm"/>
    <property type="evidence" value="ECO:0007669"/>
    <property type="project" value="TreeGrafter"/>
</dbReference>
<evidence type="ECO:0000313" key="2">
    <source>
        <dbReference type="Proteomes" id="UP000595053"/>
    </source>
</evidence>
<dbReference type="Gene3D" id="3.40.50.1240">
    <property type="entry name" value="Phosphoglycerate mutase-like"/>
    <property type="match status" value="1"/>
</dbReference>
<dbReference type="RefSeq" id="WP_197551652.1">
    <property type="nucleotide sequence ID" value="NZ_CP063213.1"/>
</dbReference>
<dbReference type="GO" id="GO:0016791">
    <property type="term" value="F:phosphatase activity"/>
    <property type="evidence" value="ECO:0007669"/>
    <property type="project" value="TreeGrafter"/>
</dbReference>
<dbReference type="InterPro" id="IPR029033">
    <property type="entry name" value="His_PPase_superfam"/>
</dbReference>
<name>A0A7M1QY88_9ACTO</name>
<reference evidence="1 2" key="1">
    <citation type="submission" date="2020-10" db="EMBL/GenBank/DDBJ databases">
        <title>Trueperella pecoris sp. nov. isolated from bovine and porcine specimens.</title>
        <authorList>
            <person name="Schoenecker L."/>
            <person name="Schnydrig P."/>
            <person name="Brodard I."/>
            <person name="Thomann A."/>
            <person name="Hemphill A."/>
            <person name="Rodriguez-Campos S."/>
            <person name="Perreten V."/>
            <person name="Jores J."/>
            <person name="Kittl S."/>
        </authorList>
    </citation>
    <scope>NUCLEOTIDE SEQUENCE [LARGE SCALE GENOMIC DNA]</scope>
    <source>
        <strain evidence="1 2">15A0121</strain>
    </source>
</reference>
<dbReference type="AlphaFoldDB" id="A0A7M1QY88"/>
<dbReference type="PANTHER" id="PTHR48100">
    <property type="entry name" value="BROAD-SPECIFICITY PHOSPHATASE YOR283W-RELATED"/>
    <property type="match status" value="1"/>
</dbReference>
<gene>
    <name evidence="1" type="ORF">INS88_04290</name>
</gene>
<keyword evidence="2" id="KW-1185">Reference proteome</keyword>
<dbReference type="InterPro" id="IPR013078">
    <property type="entry name" value="His_Pase_superF_clade-1"/>
</dbReference>
<evidence type="ECO:0000313" key="1">
    <source>
        <dbReference type="EMBL" id="QOR46424.1"/>
    </source>
</evidence>
<accession>A0A7M1QY88</accession>
<organism evidence="1 2">
    <name type="scientific">Trueperella pecoris</name>
    <dbReference type="NCBI Taxonomy" id="2733571"/>
    <lineage>
        <taxon>Bacteria</taxon>
        <taxon>Bacillati</taxon>
        <taxon>Actinomycetota</taxon>
        <taxon>Actinomycetes</taxon>
        <taxon>Actinomycetales</taxon>
        <taxon>Actinomycetaceae</taxon>
        <taxon>Trueperella</taxon>
    </lineage>
</organism>
<proteinExistence type="predicted"/>
<dbReference type="EMBL" id="CP063213">
    <property type="protein sequence ID" value="QOR46424.1"/>
    <property type="molecule type" value="Genomic_DNA"/>
</dbReference>
<dbReference type="CDD" id="cd07067">
    <property type="entry name" value="HP_PGM_like"/>
    <property type="match status" value="1"/>
</dbReference>
<sequence>MQLILVRHGQTYLNAKHTLDTAVPGAALTEEGWTQANDVVATLAAYEPEAIWASNLTRTQQTATPLATRLGLDIQIHEGFREIAAGALEGGTSEEDYFAYTNTVFRWLSGEPDVPMGGDREVTGASVLRRFDDAVRAAEASAQHTAVVFSHGGAIAYWVGARASTSMVANEGFIPLTNTGFARLEGTLEGGYRLKSWMHHEVD</sequence>
<dbReference type="Pfam" id="PF00300">
    <property type="entry name" value="His_Phos_1"/>
    <property type="match status" value="1"/>
</dbReference>
<dbReference type="Proteomes" id="UP000595053">
    <property type="component" value="Chromosome"/>
</dbReference>
<protein>
    <submittedName>
        <fullName evidence="1">Histidine phosphatase family protein</fullName>
    </submittedName>
</protein>
<dbReference type="SMART" id="SM00855">
    <property type="entry name" value="PGAM"/>
    <property type="match status" value="1"/>
</dbReference>
<dbReference type="PANTHER" id="PTHR48100:SF58">
    <property type="entry name" value="PE-PGRS FAMILY PROTEIN PE_PGRS11"/>
    <property type="match status" value="1"/>
</dbReference>
<dbReference type="SUPFAM" id="SSF53254">
    <property type="entry name" value="Phosphoglycerate mutase-like"/>
    <property type="match status" value="1"/>
</dbReference>
<dbReference type="InterPro" id="IPR050275">
    <property type="entry name" value="PGM_Phosphatase"/>
</dbReference>